<evidence type="ECO:0000259" key="2">
    <source>
        <dbReference type="PROSITE" id="PS51746"/>
    </source>
</evidence>
<organism evidence="3 4">
    <name type="scientific">Bison bison bison</name>
    <name type="common">North American plains bison</name>
    <dbReference type="NCBI Taxonomy" id="43346"/>
    <lineage>
        <taxon>Eukaryota</taxon>
        <taxon>Metazoa</taxon>
        <taxon>Chordata</taxon>
        <taxon>Craniata</taxon>
        <taxon>Vertebrata</taxon>
        <taxon>Euteleostomi</taxon>
        <taxon>Mammalia</taxon>
        <taxon>Eutheria</taxon>
        <taxon>Laurasiatheria</taxon>
        <taxon>Artiodactyla</taxon>
        <taxon>Ruminantia</taxon>
        <taxon>Pecora</taxon>
        <taxon>Bovidae</taxon>
        <taxon>Bovinae</taxon>
        <taxon>Bison</taxon>
    </lineage>
</organism>
<dbReference type="CTD" id="9647"/>
<dbReference type="SUPFAM" id="SSF81606">
    <property type="entry name" value="PP2C-like"/>
    <property type="match status" value="1"/>
</dbReference>
<accession>A0A6P3IFB8</accession>
<dbReference type="KEGG" id="bbis:104997453"/>
<evidence type="ECO:0000313" key="3">
    <source>
        <dbReference type="Proteomes" id="UP000515208"/>
    </source>
</evidence>
<dbReference type="Gene3D" id="3.60.40.10">
    <property type="entry name" value="PPM-type phosphatase domain"/>
    <property type="match status" value="1"/>
</dbReference>
<name>A0A6P3IFB8_BISBB</name>
<dbReference type="InterPro" id="IPR036457">
    <property type="entry name" value="PPM-type-like_dom_sf"/>
</dbReference>
<dbReference type="Proteomes" id="UP000515208">
    <property type="component" value="Unplaced"/>
</dbReference>
<feature type="domain" description="PPM-type phosphatase" evidence="2">
    <location>
        <begin position="120"/>
        <end position="229"/>
    </location>
</feature>
<proteinExistence type="predicted"/>
<dbReference type="GeneID" id="104997453"/>
<gene>
    <name evidence="4" type="primary">PPM1F</name>
</gene>
<dbReference type="Pfam" id="PF00481">
    <property type="entry name" value="PP2C"/>
    <property type="match status" value="1"/>
</dbReference>
<dbReference type="RefSeq" id="XP_010850507.1">
    <property type="nucleotide sequence ID" value="XM_010852205.1"/>
</dbReference>
<dbReference type="PROSITE" id="PS51746">
    <property type="entry name" value="PPM_2"/>
    <property type="match status" value="1"/>
</dbReference>
<feature type="compositionally biased region" description="Polar residues" evidence="1">
    <location>
        <begin position="1"/>
        <end position="14"/>
    </location>
</feature>
<protein>
    <submittedName>
        <fullName evidence="4">Protein phosphatase 1F</fullName>
    </submittedName>
</protein>
<dbReference type="OrthoDB" id="10264738at2759"/>
<evidence type="ECO:0000256" key="1">
    <source>
        <dbReference type="SAM" id="MobiDB-lite"/>
    </source>
</evidence>
<sequence>MASGAPQQNGQTAEETPGFLDTLLRDFPAPLSPESPLPWKVPGLVLTLEEAEGELAEVAMGFLSSRFRRSGSRSRVSAGPVPLAVAGGPQLEIRSPVFARSAPPPLAACLAHEAVSQLLQSDLSEFRKLPEQEEEDGDRGDRAEEKAPVTLLDAAGLARSLFDRLWQACGQWQQQVPARLQSGTTGVCALITGNTLHVAWLGDSQVLLVRQGQAVKLMEPHRPERQWVP</sequence>
<dbReference type="AlphaFoldDB" id="A0A6P3IFB8"/>
<keyword evidence="3" id="KW-1185">Reference proteome</keyword>
<evidence type="ECO:0000313" key="4">
    <source>
        <dbReference type="RefSeq" id="XP_010850507.1"/>
    </source>
</evidence>
<dbReference type="InterPro" id="IPR001932">
    <property type="entry name" value="PPM-type_phosphatase-like_dom"/>
</dbReference>
<feature type="region of interest" description="Disordered" evidence="1">
    <location>
        <begin position="1"/>
        <end position="27"/>
    </location>
</feature>
<reference evidence="4" key="1">
    <citation type="submission" date="2025-08" db="UniProtKB">
        <authorList>
            <consortium name="RefSeq"/>
        </authorList>
    </citation>
    <scope>IDENTIFICATION</scope>
    <source>
        <tissue evidence="4">Blood</tissue>
    </source>
</reference>